<accession>A0ABU5REA2</accession>
<dbReference type="PANTHER" id="PTHR30006:SF2">
    <property type="entry name" value="ABC TRANSPORTER SUBSTRATE-BINDING PROTEIN"/>
    <property type="match status" value="1"/>
</dbReference>
<dbReference type="Pfam" id="PF13343">
    <property type="entry name" value="SBP_bac_6"/>
    <property type="match status" value="1"/>
</dbReference>
<evidence type="ECO:0000313" key="3">
    <source>
        <dbReference type="EMBL" id="MEA5364488.1"/>
    </source>
</evidence>
<dbReference type="EMBL" id="JAYFSI010000009">
    <property type="protein sequence ID" value="MEA5364488.1"/>
    <property type="molecule type" value="Genomic_DNA"/>
</dbReference>
<protein>
    <submittedName>
        <fullName evidence="3">ABC transporter substrate-binding protein</fullName>
    </submittedName>
</protein>
<evidence type="ECO:0000256" key="2">
    <source>
        <dbReference type="SAM" id="SignalP"/>
    </source>
</evidence>
<dbReference type="Proteomes" id="UP001304298">
    <property type="component" value="Unassembled WGS sequence"/>
</dbReference>
<name>A0ABU5REA2_9PSEU</name>
<comment type="caution">
    <text evidence="3">The sequence shown here is derived from an EMBL/GenBank/DDBJ whole genome shotgun (WGS) entry which is preliminary data.</text>
</comment>
<dbReference type="RefSeq" id="WP_323332307.1">
    <property type="nucleotide sequence ID" value="NZ_JAYFSI010000009.1"/>
</dbReference>
<reference evidence="3 4" key="1">
    <citation type="submission" date="2023-12" db="EMBL/GenBank/DDBJ databases">
        <title>Amycolatopsis sp. V23-08.</title>
        <authorList>
            <person name="Somphong A."/>
        </authorList>
    </citation>
    <scope>NUCLEOTIDE SEQUENCE [LARGE SCALE GENOMIC DNA]</scope>
    <source>
        <strain evidence="3 4">V23-08</strain>
    </source>
</reference>
<dbReference type="PROSITE" id="PS51257">
    <property type="entry name" value="PROKAR_LIPOPROTEIN"/>
    <property type="match status" value="1"/>
</dbReference>
<gene>
    <name evidence="3" type="ORF">VA596_33505</name>
</gene>
<dbReference type="Gene3D" id="3.40.190.10">
    <property type="entry name" value="Periplasmic binding protein-like II"/>
    <property type="match status" value="2"/>
</dbReference>
<dbReference type="PANTHER" id="PTHR30006">
    <property type="entry name" value="THIAMINE-BINDING PERIPLASMIC PROTEIN-RELATED"/>
    <property type="match status" value="1"/>
</dbReference>
<feature type="signal peptide" evidence="2">
    <location>
        <begin position="1"/>
        <end position="21"/>
    </location>
</feature>
<evidence type="ECO:0000313" key="4">
    <source>
        <dbReference type="Proteomes" id="UP001304298"/>
    </source>
</evidence>
<evidence type="ECO:0000256" key="1">
    <source>
        <dbReference type="ARBA" id="ARBA00022729"/>
    </source>
</evidence>
<proteinExistence type="predicted"/>
<keyword evidence="1 2" id="KW-0732">Signal</keyword>
<feature type="chain" id="PRO_5046197295" evidence="2">
    <location>
        <begin position="22"/>
        <end position="377"/>
    </location>
</feature>
<keyword evidence="4" id="KW-1185">Reference proteome</keyword>
<sequence>MNRRFAALTAAVAAAALVSTACGGASGDTKDAASGAATAKSAADLGGLDKLVEAAKKEGTLNVIALPHDWANYGELLDAFKKKYGLKVTEANPEGSSQDEVNAVKQLKGQDRAPDVLDLGGAFALTAAQDGLLAPYKVATFGDIPDAQKDADGQWVNDYGGYISIGYDAKKVPNPPKSFADLKKPEYAGKIALNGDPTKAGAAFAGVYAAALGNGGSFADIKPGITYFGDLKKSGNFIPVQASAATVESGQTPITLDWDYLQAGYAKKLEGKVDWKVAVPADGVYSNFYCQAISKTAPHPAAARLWQEFLFSDEGQNLFLKGLSRPARLPKMETAGTADKASLAALPQVPGDTKFPTNDQIDAAKKVVADEWAKAVG</sequence>
<organism evidence="3 4">
    <name type="scientific">Amycolatopsis heterodermiae</name>
    <dbReference type="NCBI Taxonomy" id="3110235"/>
    <lineage>
        <taxon>Bacteria</taxon>
        <taxon>Bacillati</taxon>
        <taxon>Actinomycetota</taxon>
        <taxon>Actinomycetes</taxon>
        <taxon>Pseudonocardiales</taxon>
        <taxon>Pseudonocardiaceae</taxon>
        <taxon>Amycolatopsis</taxon>
    </lineage>
</organism>
<dbReference type="SUPFAM" id="SSF53850">
    <property type="entry name" value="Periplasmic binding protein-like II"/>
    <property type="match status" value="1"/>
</dbReference>